<organism evidence="4 5">
    <name type="scientific">Lederbergia citrea</name>
    <dbReference type="NCBI Taxonomy" id="2833581"/>
    <lineage>
        <taxon>Bacteria</taxon>
        <taxon>Bacillati</taxon>
        <taxon>Bacillota</taxon>
        <taxon>Bacilli</taxon>
        <taxon>Bacillales</taxon>
        <taxon>Bacillaceae</taxon>
        <taxon>Lederbergia</taxon>
    </lineage>
</organism>
<feature type="signal peptide" evidence="3">
    <location>
        <begin position="1"/>
        <end position="22"/>
    </location>
</feature>
<accession>A0A942UMI2</accession>
<comment type="caution">
    <text evidence="4">The sequence shown here is derived from an EMBL/GenBank/DDBJ whole genome shotgun (WGS) entry which is preliminary data.</text>
</comment>
<protein>
    <recommendedName>
        <fullName evidence="6">Preprotein translocase subunit Tim44</fullName>
    </recommendedName>
</protein>
<evidence type="ECO:0000313" key="5">
    <source>
        <dbReference type="Proteomes" id="UP000676456"/>
    </source>
</evidence>
<reference evidence="4 5" key="1">
    <citation type="submission" date="2021-05" db="EMBL/GenBank/DDBJ databases">
        <title>Novel Bacillus species.</title>
        <authorList>
            <person name="Liu G."/>
        </authorList>
    </citation>
    <scope>NUCLEOTIDE SEQUENCE [LARGE SCALE GENOMIC DNA]</scope>
    <source>
        <strain evidence="4 5">FJAT-49682</strain>
    </source>
</reference>
<evidence type="ECO:0000256" key="3">
    <source>
        <dbReference type="SAM" id="SignalP"/>
    </source>
</evidence>
<evidence type="ECO:0000256" key="1">
    <source>
        <dbReference type="SAM" id="MobiDB-lite"/>
    </source>
</evidence>
<feature type="compositionally biased region" description="Low complexity" evidence="1">
    <location>
        <begin position="40"/>
        <end position="55"/>
    </location>
</feature>
<dbReference type="Proteomes" id="UP000676456">
    <property type="component" value="Unassembled WGS sequence"/>
</dbReference>
<feature type="region of interest" description="Disordered" evidence="1">
    <location>
        <begin position="37"/>
        <end position="74"/>
    </location>
</feature>
<feature type="transmembrane region" description="Helical" evidence="2">
    <location>
        <begin position="84"/>
        <end position="104"/>
    </location>
</feature>
<dbReference type="EMBL" id="JAGYPN010000003">
    <property type="protein sequence ID" value="MBS4224166.1"/>
    <property type="molecule type" value="Genomic_DNA"/>
</dbReference>
<dbReference type="AlphaFoldDB" id="A0A942UMI2"/>
<feature type="transmembrane region" description="Helical" evidence="2">
    <location>
        <begin position="111"/>
        <end position="132"/>
    </location>
</feature>
<keyword evidence="2" id="KW-0812">Transmembrane</keyword>
<keyword evidence="5" id="KW-1185">Reference proteome</keyword>
<proteinExistence type="predicted"/>
<gene>
    <name evidence="4" type="ORF">KHA91_15705</name>
</gene>
<evidence type="ECO:0000256" key="2">
    <source>
        <dbReference type="SAM" id="Phobius"/>
    </source>
</evidence>
<evidence type="ECO:0008006" key="6">
    <source>
        <dbReference type="Google" id="ProtNLM"/>
    </source>
</evidence>
<feature type="compositionally biased region" description="Low complexity" evidence="1">
    <location>
        <begin position="62"/>
        <end position="74"/>
    </location>
</feature>
<sequence length="149" mass="16258">MKKMLAALFATVLLLSPVGSFVFQDHSTTVEARGYKSGKKGFNMNNSKVNNNSNFQKKKQESNTTNNKSTTATNNKGGFMSGGLMKGLMFGGIAGLLFGSIFANMGELGSILGFMINIAAIMILISVIRKIFAFFNEKKKKEDINPWRG</sequence>
<feature type="chain" id="PRO_5039673835" description="Preprotein translocase subunit Tim44" evidence="3">
    <location>
        <begin position="23"/>
        <end position="149"/>
    </location>
</feature>
<name>A0A942UMI2_9BACI</name>
<keyword evidence="3" id="KW-0732">Signal</keyword>
<keyword evidence="2" id="KW-0472">Membrane</keyword>
<evidence type="ECO:0000313" key="4">
    <source>
        <dbReference type="EMBL" id="MBS4224166.1"/>
    </source>
</evidence>
<dbReference type="RefSeq" id="WP_213099205.1">
    <property type="nucleotide sequence ID" value="NZ_JAGYPN010000003.1"/>
</dbReference>
<keyword evidence="2" id="KW-1133">Transmembrane helix</keyword>